<proteinExistence type="predicted"/>
<protein>
    <submittedName>
        <fullName evidence="1">Uncharacterized protein</fullName>
    </submittedName>
</protein>
<dbReference type="Proteomes" id="UP000233551">
    <property type="component" value="Unassembled WGS sequence"/>
</dbReference>
<dbReference type="EMBL" id="PGOL01001010">
    <property type="protein sequence ID" value="PKI61741.1"/>
    <property type="molecule type" value="Genomic_DNA"/>
</dbReference>
<evidence type="ECO:0000313" key="2">
    <source>
        <dbReference type="Proteomes" id="UP000233551"/>
    </source>
</evidence>
<name>A0A2I0JZK1_PUNGR</name>
<comment type="caution">
    <text evidence="1">The sequence shown here is derived from an EMBL/GenBank/DDBJ whole genome shotgun (WGS) entry which is preliminary data.</text>
</comment>
<accession>A0A2I0JZK1</accession>
<evidence type="ECO:0000313" key="1">
    <source>
        <dbReference type="EMBL" id="PKI61741.1"/>
    </source>
</evidence>
<organism evidence="1 2">
    <name type="scientific">Punica granatum</name>
    <name type="common">Pomegranate</name>
    <dbReference type="NCBI Taxonomy" id="22663"/>
    <lineage>
        <taxon>Eukaryota</taxon>
        <taxon>Viridiplantae</taxon>
        <taxon>Streptophyta</taxon>
        <taxon>Embryophyta</taxon>
        <taxon>Tracheophyta</taxon>
        <taxon>Spermatophyta</taxon>
        <taxon>Magnoliopsida</taxon>
        <taxon>eudicotyledons</taxon>
        <taxon>Gunneridae</taxon>
        <taxon>Pentapetalae</taxon>
        <taxon>rosids</taxon>
        <taxon>malvids</taxon>
        <taxon>Myrtales</taxon>
        <taxon>Lythraceae</taxon>
        <taxon>Punica</taxon>
    </lineage>
</organism>
<keyword evidence="2" id="KW-1185">Reference proteome</keyword>
<sequence length="463" mass="50309">MLGCKGMHIRGDRHAGHTGGALERAGVRAGGVWRAACARTGVWLAGVRADGRLARGRAGCAGVWLRLGFVLCPVSLFETPQLCIAEAALVCFAPWRLVASCCPNPILWISPIVWEKKMHNCPAGVDNLGCPDMSIGRGCPCLHLLKWPVAGALCDCCPRSYFAAFVACACGRVHTMETAGCSRKAIASKACTAVLGKARGAGSHWFKRVEQVAWDMLYSSELLPMIFHRGRVGPQCLEFKELAKKCFLSRLWSFGIQIAFLSVAGDRTSLVGVVRNAPRVCAWVRWRHARMTRKDALDCAGGRAQLREETCARSRDDAWLRGVSDKLALPRKVDRPSGHGSPCRGGRVKVAIGLPVKEVLTHLYGGIPLWGGVRSSELPIVSLQLDAGLGELPLRLCLAGEFLTLWRVGTVLSINGGSRLKSVNSLKSSEDLWGPVQWHSRLDPFPYSKFLTNLASYFGARGI</sequence>
<dbReference type="AlphaFoldDB" id="A0A2I0JZK1"/>
<reference evidence="1 2" key="1">
    <citation type="submission" date="2017-11" db="EMBL/GenBank/DDBJ databases">
        <title>De-novo sequencing of pomegranate (Punica granatum L.) genome.</title>
        <authorList>
            <person name="Akparov Z."/>
            <person name="Amiraslanov A."/>
            <person name="Hajiyeva S."/>
            <person name="Abbasov M."/>
            <person name="Kaur K."/>
            <person name="Hamwieh A."/>
            <person name="Solovyev V."/>
            <person name="Salamov A."/>
            <person name="Braich B."/>
            <person name="Kosarev P."/>
            <person name="Mahmoud A."/>
            <person name="Hajiyev E."/>
            <person name="Babayeva S."/>
            <person name="Izzatullayeva V."/>
            <person name="Mammadov A."/>
            <person name="Mammadov A."/>
            <person name="Sharifova S."/>
            <person name="Ojaghi J."/>
            <person name="Eynullazada K."/>
            <person name="Bayramov B."/>
            <person name="Abdulazimova A."/>
            <person name="Shahmuradov I."/>
        </authorList>
    </citation>
    <scope>NUCLEOTIDE SEQUENCE [LARGE SCALE GENOMIC DNA]</scope>
    <source>
        <strain evidence="2">cv. AG2017</strain>
        <tissue evidence="1">Leaf</tissue>
    </source>
</reference>
<gene>
    <name evidence="1" type="ORF">CRG98_017853</name>
</gene>